<dbReference type="Proteomes" id="UP000075374">
    <property type="component" value="Unassembled WGS sequence"/>
</dbReference>
<name>A0A151AM36_9CLOT</name>
<dbReference type="AlphaFoldDB" id="A0A151AM36"/>
<keyword evidence="2" id="KW-1185">Reference proteome</keyword>
<dbReference type="STRING" id="1121305.CLCOL_17110"/>
<reference evidence="1 2" key="1">
    <citation type="submission" date="2016-02" db="EMBL/GenBank/DDBJ databases">
        <title>Genome sequence of Clostridium colicanis DSM 13634.</title>
        <authorList>
            <person name="Poehlein A."/>
            <person name="Daniel R."/>
        </authorList>
    </citation>
    <scope>NUCLEOTIDE SEQUENCE [LARGE SCALE GENOMIC DNA]</scope>
    <source>
        <strain evidence="1 2">DSM 13634</strain>
    </source>
</reference>
<organism evidence="1 2">
    <name type="scientific">Clostridium colicanis DSM 13634</name>
    <dbReference type="NCBI Taxonomy" id="1121305"/>
    <lineage>
        <taxon>Bacteria</taxon>
        <taxon>Bacillati</taxon>
        <taxon>Bacillota</taxon>
        <taxon>Clostridia</taxon>
        <taxon>Eubacteriales</taxon>
        <taxon>Clostridiaceae</taxon>
        <taxon>Clostridium</taxon>
    </lineage>
</organism>
<protein>
    <submittedName>
        <fullName evidence="1">Uncharacterized protein</fullName>
    </submittedName>
</protein>
<accession>A0A151AM36</accession>
<dbReference type="EMBL" id="LTBB01000008">
    <property type="protein sequence ID" value="KYH28698.1"/>
    <property type="molecule type" value="Genomic_DNA"/>
</dbReference>
<comment type="caution">
    <text evidence="1">The sequence shown here is derived from an EMBL/GenBank/DDBJ whole genome shotgun (WGS) entry which is preliminary data.</text>
</comment>
<sequence>MINKLKSANLQYNDKKEEQKEELRIKVIDFERCQIRAMYELGEISNKQAKELRRFINYIESVTLYEQVE</sequence>
<proteinExistence type="predicted"/>
<evidence type="ECO:0000313" key="2">
    <source>
        <dbReference type="Proteomes" id="UP000075374"/>
    </source>
</evidence>
<dbReference type="RefSeq" id="WP_242976267.1">
    <property type="nucleotide sequence ID" value="NZ_LTBB01000008.1"/>
</dbReference>
<evidence type="ECO:0000313" key="1">
    <source>
        <dbReference type="EMBL" id="KYH28698.1"/>
    </source>
</evidence>
<dbReference type="PATRIC" id="fig|1121305.3.peg.1713"/>
<gene>
    <name evidence="1" type="ORF">CLCOL_17110</name>
</gene>